<evidence type="ECO:0000256" key="1">
    <source>
        <dbReference type="SAM" id="SignalP"/>
    </source>
</evidence>
<sequence length="242" mass="28270">MKKVLTMISVFLGLSVYAQSVDMAAYNTVIKQLGIHKQAIDTQFYTEKILPNDKSTWVMVFAEIAKDNEEEKGTTEYSAYIVLYDLNNKKIKAFYKEKNKWLSDRNDMQISRIWIDTGLFVLTEGVRAFGIRVESYHNGFDYVEDTDFELFVYRNNNLDRVLSNYPLGFVHKTPTNGDENDCAPSDSRKSMFSMSKNKTNGYYDIIDTITQEEITYDTNCKKRMKKTKETKTLKYNGKEYKY</sequence>
<dbReference type="EMBL" id="LT906449">
    <property type="protein sequence ID" value="SNV02304.1"/>
    <property type="molecule type" value="Genomic_DNA"/>
</dbReference>
<dbReference type="Proteomes" id="UP000215539">
    <property type="component" value="Chromosome 1"/>
</dbReference>
<evidence type="ECO:0000313" key="2">
    <source>
        <dbReference type="EMBL" id="SNV02304.1"/>
    </source>
</evidence>
<protein>
    <recommendedName>
        <fullName evidence="4">DUF4468 domain-containing protein</fullName>
    </recommendedName>
</protein>
<dbReference type="RefSeq" id="WP_074860950.1">
    <property type="nucleotide sequence ID" value="NZ_CP014227.1"/>
</dbReference>
<gene>
    <name evidence="2" type="ORF">SAMEA44541418_00184</name>
</gene>
<dbReference type="AlphaFoldDB" id="A0AAX2GUY5"/>
<reference evidence="2 3" key="1">
    <citation type="submission" date="2017-06" db="EMBL/GenBank/DDBJ databases">
        <authorList>
            <consortium name="Pathogen Informatics"/>
        </authorList>
    </citation>
    <scope>NUCLEOTIDE SEQUENCE [LARGE SCALE GENOMIC DNA]</scope>
    <source>
        <strain evidence="2 3">NCTC12947</strain>
    </source>
</reference>
<feature type="chain" id="PRO_5043343000" description="DUF4468 domain-containing protein" evidence="1">
    <location>
        <begin position="19"/>
        <end position="242"/>
    </location>
</feature>
<evidence type="ECO:0008006" key="4">
    <source>
        <dbReference type="Google" id="ProtNLM"/>
    </source>
</evidence>
<organism evidence="2 3">
    <name type="scientific">Capnocytophaga haemolytica</name>
    <dbReference type="NCBI Taxonomy" id="45243"/>
    <lineage>
        <taxon>Bacteria</taxon>
        <taxon>Pseudomonadati</taxon>
        <taxon>Bacteroidota</taxon>
        <taxon>Flavobacteriia</taxon>
        <taxon>Flavobacteriales</taxon>
        <taxon>Flavobacteriaceae</taxon>
        <taxon>Capnocytophaga</taxon>
    </lineage>
</organism>
<name>A0AAX2GUY5_9FLAO</name>
<feature type="signal peptide" evidence="1">
    <location>
        <begin position="1"/>
        <end position="18"/>
    </location>
</feature>
<evidence type="ECO:0000313" key="3">
    <source>
        <dbReference type="Proteomes" id="UP000215539"/>
    </source>
</evidence>
<keyword evidence="1" id="KW-0732">Signal</keyword>
<accession>A0AAX2GUY5</accession>
<proteinExistence type="predicted"/>